<dbReference type="SUPFAM" id="SSF56672">
    <property type="entry name" value="DNA/RNA polymerases"/>
    <property type="match status" value="1"/>
</dbReference>
<accession>A0A1S3YFV6</accession>
<dbReference type="InterPro" id="IPR043502">
    <property type="entry name" value="DNA/RNA_pol_sf"/>
</dbReference>
<protein>
    <submittedName>
        <fullName evidence="1">Uncharacterized protein</fullName>
    </submittedName>
</protein>
<organism evidence="1">
    <name type="scientific">Nicotiana tabacum</name>
    <name type="common">Common tobacco</name>
    <dbReference type="NCBI Taxonomy" id="4097"/>
    <lineage>
        <taxon>Eukaryota</taxon>
        <taxon>Viridiplantae</taxon>
        <taxon>Streptophyta</taxon>
        <taxon>Embryophyta</taxon>
        <taxon>Tracheophyta</taxon>
        <taxon>Spermatophyta</taxon>
        <taxon>Magnoliopsida</taxon>
        <taxon>eudicotyledons</taxon>
        <taxon>Gunneridae</taxon>
        <taxon>Pentapetalae</taxon>
        <taxon>asterids</taxon>
        <taxon>lamiids</taxon>
        <taxon>Solanales</taxon>
        <taxon>Solanaceae</taxon>
        <taxon>Nicotianoideae</taxon>
        <taxon>Nicotianeae</taxon>
        <taxon>Nicotiana</taxon>
    </lineage>
</organism>
<dbReference type="KEGG" id="nta:107775876"/>
<evidence type="ECO:0000313" key="1">
    <source>
        <dbReference type="RefSeq" id="XP_016451161.1"/>
    </source>
</evidence>
<sequence>MEDGHRPSVEQQKRLNPNMKEVVKMEIIKWLDAGIIFPISDSNWVSLVQCMLEKGGMIVVANEQNVLIPTRMVTGWRVAGHLSRLENQEHVEKGWVIKETFPDEHLFAVTHDPPPWYANYVNFIVSGLLLLEMPPEGRKRFLYDINYYFWYKSFFYSQCADPLMRRCISKKEVE</sequence>
<dbReference type="PaxDb" id="4097-A0A1S3YFV6"/>
<dbReference type="RefSeq" id="XP_016451161.1">
    <property type="nucleotide sequence ID" value="XM_016595675.1"/>
</dbReference>
<reference evidence="1" key="1">
    <citation type="submission" date="2025-08" db="UniProtKB">
        <authorList>
            <consortium name="RefSeq"/>
        </authorList>
    </citation>
    <scope>IDENTIFICATION</scope>
</reference>
<proteinExistence type="predicted"/>
<gene>
    <name evidence="1" type="primary">LOC107775876</name>
</gene>
<dbReference type="AlphaFoldDB" id="A0A1S3YFV6"/>
<name>A0A1S3YFV6_TOBAC</name>
<dbReference type="Gene3D" id="3.10.10.10">
    <property type="entry name" value="HIV Type 1 Reverse Transcriptase, subunit A, domain 1"/>
    <property type="match status" value="1"/>
</dbReference>
<dbReference type="OrthoDB" id="1194521at2759"/>